<dbReference type="GO" id="GO:0021987">
    <property type="term" value="P:cerebral cortex development"/>
    <property type="evidence" value="ECO:0007669"/>
    <property type="project" value="TreeGrafter"/>
</dbReference>
<proteinExistence type="inferred from homology"/>
<sequence>MDLNAMERSFSELFKRLEKYKEVIEGYKKNEDILKKCAQDYLARIKQEEQRYQTLKVHAEEKISLANDEIAQVRSKLKAETSALQAQLRREQLKVCSLEKSLEQKAKETEELTKLCDDLIANVQKR</sequence>
<dbReference type="GO" id="GO:0005856">
    <property type="term" value="C:cytoskeleton"/>
    <property type="evidence" value="ECO:0007669"/>
    <property type="project" value="UniProtKB-SubCell"/>
</dbReference>
<dbReference type="AlphaFoldDB" id="A0A0E9WBE0"/>
<accession>A0A0E9WBE0</accession>
<evidence type="ECO:0000256" key="1">
    <source>
        <dbReference type="ARBA" id="ARBA00004245"/>
    </source>
</evidence>
<evidence type="ECO:0000256" key="7">
    <source>
        <dbReference type="SAM" id="Coils"/>
    </source>
</evidence>
<evidence type="ECO:0000313" key="9">
    <source>
        <dbReference type="EMBL" id="JAH87719.1"/>
    </source>
</evidence>
<dbReference type="FunFam" id="1.20.5.1700:FF:000001">
    <property type="entry name" value="Transforming acidic coiled-coil-containing protein 1 isoform 2"/>
    <property type="match status" value="1"/>
</dbReference>
<evidence type="ECO:0000256" key="3">
    <source>
        <dbReference type="ARBA" id="ARBA00022490"/>
    </source>
</evidence>
<keyword evidence="4" id="KW-0597">Phosphoprotein</keyword>
<dbReference type="InterPro" id="IPR039915">
    <property type="entry name" value="TACC"/>
</dbReference>
<dbReference type="InterPro" id="IPR007707">
    <property type="entry name" value="TACC_C"/>
</dbReference>
<evidence type="ECO:0000259" key="8">
    <source>
        <dbReference type="Pfam" id="PF05010"/>
    </source>
</evidence>
<keyword evidence="3" id="KW-0963">Cytoplasm</keyword>
<evidence type="ECO:0000256" key="2">
    <source>
        <dbReference type="ARBA" id="ARBA00009423"/>
    </source>
</evidence>
<keyword evidence="6" id="KW-0206">Cytoskeleton</keyword>
<evidence type="ECO:0000256" key="6">
    <source>
        <dbReference type="ARBA" id="ARBA00023212"/>
    </source>
</evidence>
<dbReference type="PANTHER" id="PTHR13924:SF4">
    <property type="entry name" value="TRANSFORMING ACIDIC COILED-COIL-CONTAINING PROTEIN 3"/>
    <property type="match status" value="1"/>
</dbReference>
<comment type="subcellular location">
    <subcellularLocation>
        <location evidence="1">Cytoplasm</location>
        <location evidence="1">Cytoskeleton</location>
    </subcellularLocation>
</comment>
<feature type="coiled-coil region" evidence="7">
    <location>
        <begin position="3"/>
        <end position="122"/>
    </location>
</feature>
<protein>
    <recommendedName>
        <fullName evidence="8">Transforming acidic coiled-coil-containing protein C-terminal domain-containing protein</fullName>
    </recommendedName>
</protein>
<dbReference type="GO" id="GO:0005737">
    <property type="term" value="C:cytoplasm"/>
    <property type="evidence" value="ECO:0007669"/>
    <property type="project" value="TreeGrafter"/>
</dbReference>
<reference evidence="9" key="1">
    <citation type="submission" date="2014-11" db="EMBL/GenBank/DDBJ databases">
        <authorList>
            <person name="Amaro Gonzalez C."/>
        </authorList>
    </citation>
    <scope>NUCLEOTIDE SEQUENCE</scope>
</reference>
<comment type="similarity">
    <text evidence="2">Belongs to the TACC family.</text>
</comment>
<dbReference type="Pfam" id="PF05010">
    <property type="entry name" value="TACC_C"/>
    <property type="match status" value="1"/>
</dbReference>
<feature type="domain" description="Transforming acidic coiled-coil-containing protein C-terminal" evidence="8">
    <location>
        <begin position="2"/>
        <end position="120"/>
    </location>
</feature>
<dbReference type="GO" id="GO:0007052">
    <property type="term" value="P:mitotic spindle organization"/>
    <property type="evidence" value="ECO:0007669"/>
    <property type="project" value="InterPro"/>
</dbReference>
<evidence type="ECO:0000256" key="5">
    <source>
        <dbReference type="ARBA" id="ARBA00023054"/>
    </source>
</evidence>
<reference evidence="9" key="2">
    <citation type="journal article" date="2015" name="Fish Shellfish Immunol.">
        <title>Early steps in the European eel (Anguilla anguilla)-Vibrio vulnificus interaction in the gills: Role of the RtxA13 toxin.</title>
        <authorList>
            <person name="Callol A."/>
            <person name="Pajuelo D."/>
            <person name="Ebbesson L."/>
            <person name="Teles M."/>
            <person name="MacKenzie S."/>
            <person name="Amaro C."/>
        </authorList>
    </citation>
    <scope>NUCLEOTIDE SEQUENCE</scope>
</reference>
<dbReference type="PANTHER" id="PTHR13924">
    <property type="entry name" value="TRANSFORMING ACIDIC COILED-COIL CONTAINING PROTEIN 1/2"/>
    <property type="match status" value="1"/>
</dbReference>
<name>A0A0E9WBE0_ANGAN</name>
<organism evidence="9">
    <name type="scientific">Anguilla anguilla</name>
    <name type="common">European freshwater eel</name>
    <name type="synonym">Muraena anguilla</name>
    <dbReference type="NCBI Taxonomy" id="7936"/>
    <lineage>
        <taxon>Eukaryota</taxon>
        <taxon>Metazoa</taxon>
        <taxon>Chordata</taxon>
        <taxon>Craniata</taxon>
        <taxon>Vertebrata</taxon>
        <taxon>Euteleostomi</taxon>
        <taxon>Actinopterygii</taxon>
        <taxon>Neopterygii</taxon>
        <taxon>Teleostei</taxon>
        <taxon>Anguilliformes</taxon>
        <taxon>Anguillidae</taxon>
        <taxon>Anguilla</taxon>
    </lineage>
</organism>
<dbReference type="GO" id="GO:0007097">
    <property type="term" value="P:nuclear migration"/>
    <property type="evidence" value="ECO:0007669"/>
    <property type="project" value="TreeGrafter"/>
</dbReference>
<evidence type="ECO:0000256" key="4">
    <source>
        <dbReference type="ARBA" id="ARBA00022553"/>
    </source>
</evidence>
<dbReference type="Gene3D" id="1.20.5.1700">
    <property type="match status" value="1"/>
</dbReference>
<dbReference type="EMBL" id="GBXM01020858">
    <property type="protein sequence ID" value="JAH87719.1"/>
    <property type="molecule type" value="Transcribed_RNA"/>
</dbReference>
<keyword evidence="5 7" id="KW-0175">Coiled coil</keyword>